<dbReference type="Proteomes" id="UP001295684">
    <property type="component" value="Unassembled WGS sequence"/>
</dbReference>
<keyword evidence="2" id="KW-1185">Reference proteome</keyword>
<protein>
    <submittedName>
        <fullName evidence="1">Uncharacterized protein</fullName>
    </submittedName>
</protein>
<name>A0AAD2D8W1_EUPCR</name>
<organism evidence="1 2">
    <name type="scientific">Euplotes crassus</name>
    <dbReference type="NCBI Taxonomy" id="5936"/>
    <lineage>
        <taxon>Eukaryota</taxon>
        <taxon>Sar</taxon>
        <taxon>Alveolata</taxon>
        <taxon>Ciliophora</taxon>
        <taxon>Intramacronucleata</taxon>
        <taxon>Spirotrichea</taxon>
        <taxon>Hypotrichia</taxon>
        <taxon>Euplotida</taxon>
        <taxon>Euplotidae</taxon>
        <taxon>Moneuplotes</taxon>
    </lineage>
</organism>
<gene>
    <name evidence="1" type="ORF">ECRASSUSDP1_LOCUS26771</name>
</gene>
<reference evidence="1" key="1">
    <citation type="submission" date="2023-07" db="EMBL/GenBank/DDBJ databases">
        <authorList>
            <consortium name="AG Swart"/>
            <person name="Singh M."/>
            <person name="Singh A."/>
            <person name="Seah K."/>
            <person name="Emmerich C."/>
        </authorList>
    </citation>
    <scope>NUCLEOTIDE SEQUENCE</scope>
    <source>
        <strain evidence="1">DP1</strain>
    </source>
</reference>
<dbReference type="AlphaFoldDB" id="A0AAD2D8W1"/>
<evidence type="ECO:0000313" key="2">
    <source>
        <dbReference type="Proteomes" id="UP001295684"/>
    </source>
</evidence>
<comment type="caution">
    <text evidence="1">The sequence shown here is derived from an EMBL/GenBank/DDBJ whole genome shotgun (WGS) entry which is preliminary data.</text>
</comment>
<sequence length="800" mass="92262">MSNHFEYKIKLEPRNEPQPPTIEVYGFTGIEDDGSEVAINLNYKLLGEINLEEYKCPEDSEILAITSLESTPASQDLLNLKSPPNSQNNLLIFYISNNSNFERVFIITTCISSGYFSHEEVHSFSTKILCLFPYSTCLTQVALCAYIETYSIDKFTQKRMIICIGYEDTIFEYILTTKEWRIFVNEYSYMTQVSYIQQLIPTYNPDGEGTFIVMVFKNLTQHLAPLNCSCIRLIPKDKPAIEPTTFNLTSIEAPINVLGFNDNIVIQTKSELIIFNLTKERDLIIPLKQDDHPEQLVDVYIDTKSRIYAASWHKILFVSLKKQSFEIVYEREDVVISSILHISESFCAFRNTFENIQILEVKSKNDFSHTKTVEADVLPSIYKFTVPELAVKIYDFTVNSDLIIKRRETRNLTLPYKILGYKTYPDGKYRFCLFIGRLVQDNTLWLLCYDHTGHKIIHQCQLPNFYNPVSLCFSPNRDKVIILASRQGEQDLNPTDSDDFATVPFQDHLVYYVNIERFKVRMDGKLTKHMYMSLNKIKNIDATPSQGCLPIFTTLMCHIKDGVYAVAVGDTVNFYTLNDDFKRVCEVPEIVVSDSEANILLKDNQPGDSRVGQASSNLLKEEILSLEKYDLLDKEVIRAIKVFRDSVDTLNSKYFLIIVSNMKVYLYQISLPQNDFMASPLFELFADAKPDEIESITHLFIGSIRINTSCDPDKVRILPVSKDRVVLHCQQGQIWQLSIKRKLDFYCKAVEFSINKEVLWSRPQKDKRAFLDLHNNKGNDFECRLLLQGVIDFIPLKLAK</sequence>
<proteinExistence type="predicted"/>
<accession>A0AAD2D8W1</accession>
<dbReference type="EMBL" id="CAMPGE010027606">
    <property type="protein sequence ID" value="CAI2385222.1"/>
    <property type="molecule type" value="Genomic_DNA"/>
</dbReference>
<evidence type="ECO:0000313" key="1">
    <source>
        <dbReference type="EMBL" id="CAI2385222.1"/>
    </source>
</evidence>